<evidence type="ECO:0000256" key="1">
    <source>
        <dbReference type="SAM" id="SignalP"/>
    </source>
</evidence>
<accession>A0A7S5HGA9</accession>
<evidence type="ECO:0000313" key="2">
    <source>
        <dbReference type="EMBL" id="QHB15602.1"/>
    </source>
</evidence>
<feature type="chain" id="PRO_5030604806" evidence="1">
    <location>
        <begin position="22"/>
        <end position="290"/>
    </location>
</feature>
<name>A0A7S5HGA9_BEMTA</name>
<keyword evidence="1" id="KW-0732">Signal</keyword>
<proteinExistence type="evidence at transcript level"/>
<dbReference type="EMBL" id="MN738065">
    <property type="protein sequence ID" value="QHB15602.1"/>
    <property type="molecule type" value="mRNA"/>
</dbReference>
<dbReference type="Gene3D" id="1.20.120.20">
    <property type="entry name" value="Apolipoprotein"/>
    <property type="match status" value="1"/>
</dbReference>
<sequence length="290" mass="31978">MAFKHVSLYLTLLVSVQVCLAGPTTTPAPFAFPTFAEVVANAQKSISDATSHIQQMLGMPEVKNVDQIVAVVKNASVDFTKKVNDVLTTVKTEALTPTFTRSESLFRNLSQSMMDIKKDLSKYNATVGAELLLATVDGYVAKIQEQLEYEKQILGRIELKQFRNMLINTTANLVQQGVKAYDEFRKKVDPNAKAAAAAFQKFYSEVNKTATELAKKVPELQSTDVEKVFTKSLSSIVEEGNKLRAALEKEAPHAQESLTKAAQNIIDSAVKAANSFAGEQFYKILYPDKQ</sequence>
<organism evidence="2">
    <name type="scientific">Bemisia tabaci</name>
    <name type="common">Sweetpotato whitefly</name>
    <name type="synonym">Aleurodes tabaci</name>
    <dbReference type="NCBI Taxonomy" id="7038"/>
    <lineage>
        <taxon>Eukaryota</taxon>
        <taxon>Metazoa</taxon>
        <taxon>Ecdysozoa</taxon>
        <taxon>Arthropoda</taxon>
        <taxon>Hexapoda</taxon>
        <taxon>Insecta</taxon>
        <taxon>Pterygota</taxon>
        <taxon>Neoptera</taxon>
        <taxon>Paraneoptera</taxon>
        <taxon>Hemiptera</taxon>
        <taxon>Sternorrhyncha</taxon>
        <taxon>Aleyrodoidea</taxon>
        <taxon>Aleyrodidae</taxon>
        <taxon>Aleyrodinae</taxon>
        <taxon>Bemisia</taxon>
    </lineage>
</organism>
<dbReference type="AlphaFoldDB" id="A0A7S5HGA9"/>
<feature type="signal peptide" evidence="1">
    <location>
        <begin position="1"/>
        <end position="21"/>
    </location>
</feature>
<reference evidence="2" key="1">
    <citation type="submission" date="2019-11" db="EMBL/GenBank/DDBJ databases">
        <title>Identification of Saliva Proteins of the Whitefly Bemisia tabaci by Transcriptome and LC-MS/MS Analyses.</title>
        <authorList>
            <person name="Huang H.-J."/>
        </authorList>
    </citation>
    <scope>NUCLEOTIDE SEQUENCE</scope>
</reference>
<protein>
    <submittedName>
        <fullName evidence="2">SP33.23</fullName>
    </submittedName>
</protein>